<protein>
    <submittedName>
        <fullName evidence="1">Uncharacterized protein</fullName>
    </submittedName>
</protein>
<gene>
    <name evidence="1" type="ORF">ACH5RR_008811</name>
</gene>
<keyword evidence="2" id="KW-1185">Reference proteome</keyword>
<comment type="caution">
    <text evidence="1">The sequence shown here is derived from an EMBL/GenBank/DDBJ whole genome shotgun (WGS) entry which is preliminary data.</text>
</comment>
<sequence length="123" mass="14680">MVFMIIVLRSITCIKFIPLPQHQINKERFEVQRKFLEWNKSKKQSGKSQIVAEIQDKKIIKDWTIEQEKERKEEEIKRIYFGITNLDLSFSHFLSYVQHFNGVIDDAVTSHLSNRLFQPKQGK</sequence>
<dbReference type="AlphaFoldDB" id="A0ABD3AE70"/>
<dbReference type="EMBL" id="JBJUIK010000004">
    <property type="protein sequence ID" value="KAL3529489.1"/>
    <property type="molecule type" value="Genomic_DNA"/>
</dbReference>
<evidence type="ECO:0000313" key="1">
    <source>
        <dbReference type="EMBL" id="KAL3529489.1"/>
    </source>
</evidence>
<accession>A0ABD3AE70</accession>
<dbReference type="Proteomes" id="UP001630127">
    <property type="component" value="Unassembled WGS sequence"/>
</dbReference>
<evidence type="ECO:0000313" key="2">
    <source>
        <dbReference type="Proteomes" id="UP001630127"/>
    </source>
</evidence>
<proteinExistence type="predicted"/>
<reference evidence="1 2" key="1">
    <citation type="submission" date="2024-11" db="EMBL/GenBank/DDBJ databases">
        <title>A near-complete genome assembly of Cinchona calisaya.</title>
        <authorList>
            <person name="Lian D.C."/>
            <person name="Zhao X.W."/>
            <person name="Wei L."/>
        </authorList>
    </citation>
    <scope>NUCLEOTIDE SEQUENCE [LARGE SCALE GENOMIC DNA]</scope>
    <source>
        <tissue evidence="1">Nenye</tissue>
    </source>
</reference>
<organism evidence="1 2">
    <name type="scientific">Cinchona calisaya</name>
    <dbReference type="NCBI Taxonomy" id="153742"/>
    <lineage>
        <taxon>Eukaryota</taxon>
        <taxon>Viridiplantae</taxon>
        <taxon>Streptophyta</taxon>
        <taxon>Embryophyta</taxon>
        <taxon>Tracheophyta</taxon>
        <taxon>Spermatophyta</taxon>
        <taxon>Magnoliopsida</taxon>
        <taxon>eudicotyledons</taxon>
        <taxon>Gunneridae</taxon>
        <taxon>Pentapetalae</taxon>
        <taxon>asterids</taxon>
        <taxon>lamiids</taxon>
        <taxon>Gentianales</taxon>
        <taxon>Rubiaceae</taxon>
        <taxon>Cinchonoideae</taxon>
        <taxon>Cinchoneae</taxon>
        <taxon>Cinchona</taxon>
    </lineage>
</organism>
<name>A0ABD3AE70_9GENT</name>